<feature type="region of interest" description="Disordered" evidence="5">
    <location>
        <begin position="1"/>
        <end position="26"/>
    </location>
</feature>
<gene>
    <name evidence="8" type="ORF">N7498_000178</name>
</gene>
<feature type="transmembrane region" description="Helical" evidence="6">
    <location>
        <begin position="508"/>
        <end position="526"/>
    </location>
</feature>
<dbReference type="InterPro" id="IPR011701">
    <property type="entry name" value="MFS"/>
</dbReference>
<evidence type="ECO:0000256" key="4">
    <source>
        <dbReference type="ARBA" id="ARBA00023136"/>
    </source>
</evidence>
<dbReference type="PROSITE" id="PS50850">
    <property type="entry name" value="MFS"/>
    <property type="match status" value="1"/>
</dbReference>
<feature type="transmembrane region" description="Helical" evidence="6">
    <location>
        <begin position="167"/>
        <end position="185"/>
    </location>
</feature>
<dbReference type="SUPFAM" id="SSF103473">
    <property type="entry name" value="MFS general substrate transporter"/>
    <property type="match status" value="1"/>
</dbReference>
<accession>A0A9W9NFZ6</accession>
<evidence type="ECO:0000313" key="8">
    <source>
        <dbReference type="EMBL" id="KAJ5218079.1"/>
    </source>
</evidence>
<organism evidence="8 9">
    <name type="scientific">Penicillium cinerascens</name>
    <dbReference type="NCBI Taxonomy" id="70096"/>
    <lineage>
        <taxon>Eukaryota</taxon>
        <taxon>Fungi</taxon>
        <taxon>Dikarya</taxon>
        <taxon>Ascomycota</taxon>
        <taxon>Pezizomycotina</taxon>
        <taxon>Eurotiomycetes</taxon>
        <taxon>Eurotiomycetidae</taxon>
        <taxon>Eurotiales</taxon>
        <taxon>Aspergillaceae</taxon>
        <taxon>Penicillium</taxon>
    </lineage>
</organism>
<dbReference type="GeneID" id="83174541"/>
<keyword evidence="4 6" id="KW-0472">Membrane</keyword>
<feature type="transmembrane region" description="Helical" evidence="6">
    <location>
        <begin position="109"/>
        <end position="128"/>
    </location>
</feature>
<keyword evidence="9" id="KW-1185">Reference proteome</keyword>
<dbReference type="OrthoDB" id="2351791at2759"/>
<evidence type="ECO:0000256" key="6">
    <source>
        <dbReference type="SAM" id="Phobius"/>
    </source>
</evidence>
<feature type="transmembrane region" description="Helical" evidence="6">
    <location>
        <begin position="304"/>
        <end position="325"/>
    </location>
</feature>
<feature type="transmembrane region" description="Helical" evidence="6">
    <location>
        <begin position="197"/>
        <end position="221"/>
    </location>
</feature>
<feature type="transmembrane region" description="Helical" evidence="6">
    <location>
        <begin position="396"/>
        <end position="416"/>
    </location>
</feature>
<evidence type="ECO:0000256" key="3">
    <source>
        <dbReference type="ARBA" id="ARBA00022989"/>
    </source>
</evidence>
<dbReference type="FunFam" id="1.20.1250.20:FF:000786">
    <property type="entry name" value="MFS multidrug transporter, putative"/>
    <property type="match status" value="1"/>
</dbReference>
<dbReference type="GO" id="GO:0005886">
    <property type="term" value="C:plasma membrane"/>
    <property type="evidence" value="ECO:0007669"/>
    <property type="project" value="TreeGrafter"/>
</dbReference>
<sequence length="571" mass="61578">MASNLSSHGSERPDPLRSSRPSSTLSENETDKKFALGRRGILVVFTLCILTLMAALDGTSLSVALPTIAQDLNGTAIEAFWSGTSFLLSSTVFQPSFASLSNTFGRRPMVLIAIVFFCVGAIICAVGNDFTYMLVGRSIQGVGGGGIIALSEVIVTDLIPLRLRGQYFGILSAMWSIGSVTGPILGGGFAESVTWRWIFYINFPFIGIGALFVIIFLNLNTIPTSLGEKLRRIDYIGTVIFVGSLSSFLIPLTWGGVSYPWDSWRTLVPLIVGAVGLVFFAYYEYRFAADPIIPPVIFQNRTATASFIGSVLQGLILWCSLYYLPLYYEAVKEYSPIISGVALFPETFTVAPSGMIAGILISVTGHYRWAVWLGWVLSTIGFGLMCLIKTTTSVPGWILLNLVGGLGLGVLFPSLGYAVQASAKPENLAIAVAMFSFFRALGQAIGVAVGGVVFQNQMYKNLLKYPALAPMASAYSQDAAGLVQVIKGMAEGADKLNLKDAYTDSLRIVWAVCCAISGVAMLVSLLTESYDLDRALETNQGLRGLDDHESTEKDLEAKAERDIEATTPMAW</sequence>
<dbReference type="FunFam" id="1.20.1720.10:FF:000018">
    <property type="entry name" value="Putative MFS multidrug transporter"/>
    <property type="match status" value="1"/>
</dbReference>
<feature type="region of interest" description="Disordered" evidence="5">
    <location>
        <begin position="543"/>
        <end position="571"/>
    </location>
</feature>
<keyword evidence="2 6" id="KW-0812">Transmembrane</keyword>
<evidence type="ECO:0000259" key="7">
    <source>
        <dbReference type="PROSITE" id="PS50850"/>
    </source>
</evidence>
<dbReference type="AlphaFoldDB" id="A0A9W9NFZ6"/>
<dbReference type="Proteomes" id="UP001150904">
    <property type="component" value="Unassembled WGS sequence"/>
</dbReference>
<evidence type="ECO:0000256" key="2">
    <source>
        <dbReference type="ARBA" id="ARBA00022692"/>
    </source>
</evidence>
<dbReference type="Gene3D" id="1.20.1250.20">
    <property type="entry name" value="MFS general substrate transporter like domains"/>
    <property type="match status" value="1"/>
</dbReference>
<feature type="transmembrane region" description="Helical" evidence="6">
    <location>
        <begin position="370"/>
        <end position="390"/>
    </location>
</feature>
<reference evidence="8" key="2">
    <citation type="journal article" date="2023" name="IMA Fungus">
        <title>Comparative genomic study of the Penicillium genus elucidates a diverse pangenome and 15 lateral gene transfer events.</title>
        <authorList>
            <person name="Petersen C."/>
            <person name="Sorensen T."/>
            <person name="Nielsen M.R."/>
            <person name="Sondergaard T.E."/>
            <person name="Sorensen J.L."/>
            <person name="Fitzpatrick D.A."/>
            <person name="Frisvad J.C."/>
            <person name="Nielsen K.L."/>
        </authorList>
    </citation>
    <scope>NUCLEOTIDE SEQUENCE</scope>
    <source>
        <strain evidence="8">IBT 15544</strain>
    </source>
</reference>
<dbReference type="PRINTS" id="PR01036">
    <property type="entry name" value="TCRTETB"/>
</dbReference>
<protein>
    <recommendedName>
        <fullName evidence="7">Major facilitator superfamily (MFS) profile domain-containing protein</fullName>
    </recommendedName>
</protein>
<feature type="transmembrane region" description="Helical" evidence="6">
    <location>
        <begin position="79"/>
        <end position="97"/>
    </location>
</feature>
<feature type="transmembrane region" description="Helical" evidence="6">
    <location>
        <begin position="233"/>
        <end position="254"/>
    </location>
</feature>
<dbReference type="PANTHER" id="PTHR23501:SF59">
    <property type="entry name" value="MAJOR FACILITATOR SUPERFAMILY (MFS) PROFILE DOMAIN-CONTAINING PROTEIN-RELATED"/>
    <property type="match status" value="1"/>
</dbReference>
<dbReference type="InterPro" id="IPR036259">
    <property type="entry name" value="MFS_trans_sf"/>
</dbReference>
<dbReference type="RefSeq" id="XP_058312652.1">
    <property type="nucleotide sequence ID" value="XM_058447241.1"/>
</dbReference>
<proteinExistence type="predicted"/>
<dbReference type="EMBL" id="JAPQKR010000004">
    <property type="protein sequence ID" value="KAJ5218079.1"/>
    <property type="molecule type" value="Genomic_DNA"/>
</dbReference>
<evidence type="ECO:0000256" key="5">
    <source>
        <dbReference type="SAM" id="MobiDB-lite"/>
    </source>
</evidence>
<feature type="transmembrane region" description="Helical" evidence="6">
    <location>
        <begin position="428"/>
        <end position="454"/>
    </location>
</feature>
<feature type="transmembrane region" description="Helical" evidence="6">
    <location>
        <begin position="134"/>
        <end position="155"/>
    </location>
</feature>
<name>A0A9W9NFZ6_9EURO</name>
<feature type="compositionally biased region" description="Basic and acidic residues" evidence="5">
    <location>
        <begin position="544"/>
        <end position="564"/>
    </location>
</feature>
<feature type="transmembrane region" description="Helical" evidence="6">
    <location>
        <begin position="337"/>
        <end position="363"/>
    </location>
</feature>
<feature type="transmembrane region" description="Helical" evidence="6">
    <location>
        <begin position="40"/>
        <end position="59"/>
    </location>
</feature>
<feature type="domain" description="Major facilitator superfamily (MFS) profile" evidence="7">
    <location>
        <begin position="43"/>
        <end position="532"/>
    </location>
</feature>
<reference evidence="8" key="1">
    <citation type="submission" date="2022-12" db="EMBL/GenBank/DDBJ databases">
        <authorList>
            <person name="Petersen C."/>
        </authorList>
    </citation>
    <scope>NUCLEOTIDE SEQUENCE</scope>
    <source>
        <strain evidence="8">IBT 15544</strain>
    </source>
</reference>
<dbReference type="GO" id="GO:0022857">
    <property type="term" value="F:transmembrane transporter activity"/>
    <property type="evidence" value="ECO:0007669"/>
    <property type="project" value="InterPro"/>
</dbReference>
<dbReference type="Gene3D" id="1.20.1720.10">
    <property type="entry name" value="Multidrug resistance protein D"/>
    <property type="match status" value="1"/>
</dbReference>
<feature type="transmembrane region" description="Helical" evidence="6">
    <location>
        <begin position="266"/>
        <end position="283"/>
    </location>
</feature>
<comment type="caution">
    <text evidence="8">The sequence shown here is derived from an EMBL/GenBank/DDBJ whole genome shotgun (WGS) entry which is preliminary data.</text>
</comment>
<keyword evidence="3 6" id="KW-1133">Transmembrane helix</keyword>
<dbReference type="InterPro" id="IPR020846">
    <property type="entry name" value="MFS_dom"/>
</dbReference>
<comment type="subcellular location">
    <subcellularLocation>
        <location evidence="1">Membrane</location>
        <topology evidence="1">Multi-pass membrane protein</topology>
    </subcellularLocation>
</comment>
<evidence type="ECO:0000313" key="9">
    <source>
        <dbReference type="Proteomes" id="UP001150904"/>
    </source>
</evidence>
<dbReference type="Pfam" id="PF07690">
    <property type="entry name" value="MFS_1"/>
    <property type="match status" value="1"/>
</dbReference>
<evidence type="ECO:0000256" key="1">
    <source>
        <dbReference type="ARBA" id="ARBA00004141"/>
    </source>
</evidence>
<dbReference type="PANTHER" id="PTHR23501">
    <property type="entry name" value="MAJOR FACILITATOR SUPERFAMILY"/>
    <property type="match status" value="1"/>
</dbReference>